<protein>
    <submittedName>
        <fullName evidence="2">Uncharacterized protein</fullName>
    </submittedName>
</protein>
<name>A0A3B0ZEW3_9ZZZZ</name>
<feature type="transmembrane region" description="Helical" evidence="1">
    <location>
        <begin position="44"/>
        <end position="63"/>
    </location>
</feature>
<dbReference type="AlphaFoldDB" id="A0A3B0ZEW3"/>
<evidence type="ECO:0000256" key="1">
    <source>
        <dbReference type="SAM" id="Phobius"/>
    </source>
</evidence>
<feature type="transmembrane region" description="Helical" evidence="1">
    <location>
        <begin position="189"/>
        <end position="207"/>
    </location>
</feature>
<keyword evidence="1" id="KW-0812">Transmembrane</keyword>
<reference evidence="2" key="1">
    <citation type="submission" date="2018-06" db="EMBL/GenBank/DDBJ databases">
        <authorList>
            <person name="Zhirakovskaya E."/>
        </authorList>
    </citation>
    <scope>NUCLEOTIDE SEQUENCE</scope>
</reference>
<keyword evidence="1" id="KW-0472">Membrane</keyword>
<keyword evidence="1" id="KW-1133">Transmembrane helix</keyword>
<organism evidence="2">
    <name type="scientific">hydrothermal vent metagenome</name>
    <dbReference type="NCBI Taxonomy" id="652676"/>
    <lineage>
        <taxon>unclassified sequences</taxon>
        <taxon>metagenomes</taxon>
        <taxon>ecological metagenomes</taxon>
    </lineage>
</organism>
<evidence type="ECO:0000313" key="2">
    <source>
        <dbReference type="EMBL" id="VAW85997.1"/>
    </source>
</evidence>
<sequence length="223" mass="25396">MGWKFDKPLHEMASEEETTAMLAQWESEKHGGLWEGNNRLPLPFTYLIALIVLTAFMMTMPLWGQRPNAEHYAPMVNAMDSAEVQKLATGEEKMKYLTALAMTELAKGVDSRGPGLLERHPITWDDLLNIAPGIREAQTSQKYPLAFYNVIGDRIALANFEGNRTVNGDFFGEPTKYPARVQPWFDKGMIIDLFYVTYFFIVLILITKRLPSYTRKPDMSKAP</sequence>
<dbReference type="EMBL" id="UOFO01000084">
    <property type="protein sequence ID" value="VAW85997.1"/>
    <property type="molecule type" value="Genomic_DNA"/>
</dbReference>
<gene>
    <name evidence="2" type="ORF">MNBD_GAMMA16-71</name>
</gene>
<accession>A0A3B0ZEW3</accession>
<proteinExistence type="predicted"/>